<feature type="active site" description="Nucleophile" evidence="4">
    <location>
        <position position="284"/>
    </location>
</feature>
<dbReference type="Gene3D" id="1.10.439.10">
    <property type="entry name" value="Penicillin Amidohydrolase, domain 1"/>
    <property type="match status" value="1"/>
</dbReference>
<evidence type="ECO:0000256" key="7">
    <source>
        <dbReference type="SAM" id="Phobius"/>
    </source>
</evidence>
<dbReference type="InterPro" id="IPR029055">
    <property type="entry name" value="Ntn_hydrolases_N"/>
</dbReference>
<comment type="similarity">
    <text evidence="1">Belongs to the peptidase S45 family.</text>
</comment>
<evidence type="ECO:0000313" key="9">
    <source>
        <dbReference type="Proteomes" id="UP000250462"/>
    </source>
</evidence>
<dbReference type="PANTHER" id="PTHR34218">
    <property type="entry name" value="PEPTIDASE S45 PENICILLIN AMIDASE"/>
    <property type="match status" value="1"/>
</dbReference>
<feature type="region of interest" description="Disordered" evidence="6">
    <location>
        <begin position="408"/>
        <end position="436"/>
    </location>
</feature>
<feature type="compositionally biased region" description="Basic and acidic residues" evidence="6">
    <location>
        <begin position="415"/>
        <end position="424"/>
    </location>
</feature>
<evidence type="ECO:0000256" key="6">
    <source>
        <dbReference type="SAM" id="MobiDB-lite"/>
    </source>
</evidence>
<name>A0A329QSF2_9ACTN</name>
<dbReference type="Gene3D" id="2.30.120.10">
    <property type="match status" value="1"/>
</dbReference>
<organism evidence="8 9">
    <name type="scientific">Phytoactinopolyspora halophila</name>
    <dbReference type="NCBI Taxonomy" id="1981511"/>
    <lineage>
        <taxon>Bacteria</taxon>
        <taxon>Bacillati</taxon>
        <taxon>Actinomycetota</taxon>
        <taxon>Actinomycetes</taxon>
        <taxon>Jiangellales</taxon>
        <taxon>Jiangellaceae</taxon>
        <taxon>Phytoactinopolyspora</taxon>
    </lineage>
</organism>
<evidence type="ECO:0000256" key="2">
    <source>
        <dbReference type="ARBA" id="ARBA00022801"/>
    </source>
</evidence>
<dbReference type="Gene3D" id="3.60.20.10">
    <property type="entry name" value="Glutamine Phosphoribosylpyrophosphate, subunit 1, domain 1"/>
    <property type="match status" value="1"/>
</dbReference>
<keyword evidence="5" id="KW-0106">Calcium</keyword>
<dbReference type="InterPro" id="IPR023343">
    <property type="entry name" value="Penicillin_amidase_dom1"/>
</dbReference>
<keyword evidence="2" id="KW-0378">Hydrolase</keyword>
<feature type="binding site" evidence="5">
    <location>
        <position position="201"/>
    </location>
    <ligand>
        <name>Ca(2+)</name>
        <dbReference type="ChEBI" id="CHEBI:29108"/>
    </ligand>
</feature>
<evidence type="ECO:0000256" key="5">
    <source>
        <dbReference type="PIRSR" id="PIRSR001227-2"/>
    </source>
</evidence>
<keyword evidence="7" id="KW-0472">Membrane</keyword>
<accession>A0A329QSF2</accession>
<keyword evidence="3" id="KW-0865">Zymogen</keyword>
<dbReference type="InterPro" id="IPR014395">
    <property type="entry name" value="Pen/GL7ACA/AHL_acylase"/>
</dbReference>
<keyword evidence="5" id="KW-0479">Metal-binding</keyword>
<keyword evidence="7" id="KW-0812">Transmembrane</keyword>
<dbReference type="CDD" id="cd03747">
    <property type="entry name" value="Ntn_PGA_like"/>
    <property type="match status" value="1"/>
</dbReference>
<dbReference type="SUPFAM" id="SSF56235">
    <property type="entry name" value="N-terminal nucleophile aminohydrolases (Ntn hydrolases)"/>
    <property type="match status" value="1"/>
</dbReference>
<dbReference type="Proteomes" id="UP000250462">
    <property type="component" value="Unassembled WGS sequence"/>
</dbReference>
<feature type="binding site" evidence="5">
    <location>
        <position position="362"/>
    </location>
    <ligand>
        <name>Ca(2+)</name>
        <dbReference type="ChEBI" id="CHEBI:29108"/>
    </ligand>
</feature>
<evidence type="ECO:0000256" key="4">
    <source>
        <dbReference type="PIRSR" id="PIRSR001227-1"/>
    </source>
</evidence>
<evidence type="ECO:0000313" key="8">
    <source>
        <dbReference type="EMBL" id="RAW15330.1"/>
    </source>
</evidence>
<dbReference type="InterPro" id="IPR002692">
    <property type="entry name" value="S45"/>
</dbReference>
<comment type="cofactor">
    <cofactor evidence="5">
        <name>Ca(2+)</name>
        <dbReference type="ChEBI" id="CHEBI:29108"/>
    </cofactor>
    <text evidence="5">Binds 1 Ca(2+) ion per dimer.</text>
</comment>
<dbReference type="EMBL" id="QMIG01000006">
    <property type="protein sequence ID" value="RAW15330.1"/>
    <property type="molecule type" value="Genomic_DNA"/>
</dbReference>
<gene>
    <name evidence="8" type="ORF">DPM12_08695</name>
</gene>
<sequence>MPVTRRRITVASLILVGVIVVALIAATILAVWSIRRPFPDYDGTVDVPRLSAEVEIIRDEHGIPHIYADTAEDLFRAQGYVHAQDRFWEMDFRRHVTSGRLSELFGADQVETDAFIRTMGWRDVAREELPLLDPETRRYLQAYSDGVNAWLGERSGGELGLAYTLLGLNGADTTVERWSPVDSLSWLKAMAWDLRGNVEDEIDRALLAAEMPREQVEQLYPESDDAVASPIVADEYLTTREPEHLVDEDGEPFDIEHVDVALRSAAEALRAAPATLGEGSGIGSNSWVVDGSLTETGAPMLANDPHLGPAMPSIWYQVGLHCREVSPECPFEVAGYSFSGLPGVVIGHNNQIAWGFTNLGADVTDLYLEDVRDDEYRVGDRWFPMQVREERIRVAGGEDVTITVRSTQNGPLLSDHSEEMREAGSEAPADGAPEGGEGYGVALRWTALDTGRTADAIFALNAAQDWQSFRAAAELFEVPAQNLVYADVDGNIGYQAPGKIPVRGAGDGRYPVPGWTNDHQWRGYIPFDDLPSVFNPDEGMIVTANQPVASGEYPFLLTADFDHGHRAGRIRELLANATEGDARIDADTMVDIQMDTYSAAAEVLVPYLLDLPAPPDYYGDGLRMLRTWDYMQEPESGAAAYFNAVWRSVLDLTFRDELPDALGPSGGARWIEVMRDLLDSPDDPFWDTPETADVEGRDDILARAAEKARDEMTRLQGKDPEMWEWGRSHTLTLTNETFGTSGIGLVEDLFNLDPVAVGGGSATVQANAWNSIEGYEVVWVPSMRMVVDLDDLDASRWVDLTGVSGHPRHRHYGDQTELWRTGEMLPMRWSDDAIARAGEHRFTLVPRETLNVR</sequence>
<reference evidence="8 9" key="1">
    <citation type="submission" date="2018-06" db="EMBL/GenBank/DDBJ databases">
        <title>Phytoactinopolyspora halophila sp. nov., a novel halophilic actinomycete isolated from a saline soil in China.</title>
        <authorList>
            <person name="Tang S.-K."/>
        </authorList>
    </citation>
    <scope>NUCLEOTIDE SEQUENCE [LARGE SCALE GENOMIC DNA]</scope>
    <source>
        <strain evidence="8 9">YIM 96934</strain>
    </source>
</reference>
<dbReference type="PIRSF" id="PIRSF001227">
    <property type="entry name" value="Pen_acylase"/>
    <property type="match status" value="1"/>
</dbReference>
<dbReference type="Gene3D" id="1.10.1400.10">
    <property type="match status" value="1"/>
</dbReference>
<feature type="binding site" evidence="5">
    <location>
        <position position="365"/>
    </location>
    <ligand>
        <name>Ca(2+)</name>
        <dbReference type="ChEBI" id="CHEBI:29108"/>
    </ligand>
</feature>
<dbReference type="Pfam" id="PF01804">
    <property type="entry name" value="Penicil_amidase"/>
    <property type="match status" value="1"/>
</dbReference>
<dbReference type="GO" id="GO:0016811">
    <property type="term" value="F:hydrolase activity, acting on carbon-nitrogen (but not peptide) bonds, in linear amides"/>
    <property type="evidence" value="ECO:0007669"/>
    <property type="project" value="InterPro"/>
</dbReference>
<keyword evidence="9" id="KW-1185">Reference proteome</keyword>
<comment type="caution">
    <text evidence="8">The sequence shown here is derived from an EMBL/GenBank/DDBJ whole genome shotgun (WGS) entry which is preliminary data.</text>
</comment>
<evidence type="ECO:0000256" key="1">
    <source>
        <dbReference type="ARBA" id="ARBA00006586"/>
    </source>
</evidence>
<proteinExistence type="inferred from homology"/>
<dbReference type="InterPro" id="IPR043146">
    <property type="entry name" value="Penicillin_amidase_N_B-knob"/>
</dbReference>
<protein>
    <submittedName>
        <fullName evidence="8">Penicillin acylase family protein</fullName>
    </submittedName>
</protein>
<dbReference type="InterPro" id="IPR043147">
    <property type="entry name" value="Penicillin_amidase_A-knob"/>
</dbReference>
<dbReference type="GO" id="GO:0017000">
    <property type="term" value="P:antibiotic biosynthetic process"/>
    <property type="evidence" value="ECO:0007669"/>
    <property type="project" value="InterPro"/>
</dbReference>
<dbReference type="GO" id="GO:0046872">
    <property type="term" value="F:metal ion binding"/>
    <property type="evidence" value="ECO:0007669"/>
    <property type="project" value="UniProtKB-KW"/>
</dbReference>
<keyword evidence="7" id="KW-1133">Transmembrane helix</keyword>
<dbReference type="PANTHER" id="PTHR34218:SF4">
    <property type="entry name" value="ACYL-HOMOSERINE LACTONE ACYLASE QUIP"/>
    <property type="match status" value="1"/>
</dbReference>
<dbReference type="OrthoDB" id="9759796at2"/>
<dbReference type="AlphaFoldDB" id="A0A329QSF2"/>
<evidence type="ECO:0000256" key="3">
    <source>
        <dbReference type="ARBA" id="ARBA00023145"/>
    </source>
</evidence>
<feature type="transmembrane region" description="Helical" evidence="7">
    <location>
        <begin position="12"/>
        <end position="34"/>
    </location>
</feature>